<keyword evidence="2" id="KW-1185">Reference proteome</keyword>
<accession>A0A6P1QVM0</accession>
<name>A0A6P1QVM0_9FLAO</name>
<dbReference type="GO" id="GO:0032259">
    <property type="term" value="P:methylation"/>
    <property type="evidence" value="ECO:0007669"/>
    <property type="project" value="UniProtKB-KW"/>
</dbReference>
<dbReference type="KEGG" id="bcad:DBX24_02660"/>
<dbReference type="AlphaFoldDB" id="A0A6P1QVM0"/>
<sequence length="89" mass="10346">MAEIIENKKEFKVIKMSNVEVCSVFGGFGICDSCNRNSDEGYYVAVLNLWYCERCYQSFLETATNYPEDGNIEEMNFQNVLKHLELLKQ</sequence>
<dbReference type="GO" id="GO:0008168">
    <property type="term" value="F:methyltransferase activity"/>
    <property type="evidence" value="ECO:0007669"/>
    <property type="project" value="UniProtKB-KW"/>
</dbReference>
<dbReference type="RefSeq" id="WP_160223904.1">
    <property type="nucleotide sequence ID" value="NZ_CP029149.1"/>
</dbReference>
<organism evidence="1 2">
    <name type="scientific">Bergeyella cardium</name>
    <dbReference type="NCBI Taxonomy" id="1585976"/>
    <lineage>
        <taxon>Bacteria</taxon>
        <taxon>Pseudomonadati</taxon>
        <taxon>Bacteroidota</taxon>
        <taxon>Flavobacteriia</taxon>
        <taxon>Flavobacteriales</taxon>
        <taxon>Weeksellaceae</taxon>
        <taxon>Bergeyella</taxon>
    </lineage>
</organism>
<evidence type="ECO:0000313" key="1">
    <source>
        <dbReference type="EMBL" id="QHN64871.1"/>
    </source>
</evidence>
<gene>
    <name evidence="1" type="ORF">DBX24_02660</name>
</gene>
<dbReference type="OrthoDB" id="1029915at2"/>
<protein>
    <submittedName>
        <fullName evidence="1">Demethylase</fullName>
    </submittedName>
</protein>
<keyword evidence="1" id="KW-0489">Methyltransferase</keyword>
<reference evidence="1 2" key="1">
    <citation type="submission" date="2018-04" db="EMBL/GenBank/DDBJ databases">
        <title>Characteristic and Complete Genome Sequencing of A Novel Member of Infective Endocarditis Causative Bacteria: Bergeyella cardium QL-PH.</title>
        <authorList>
            <person name="Pan H."/>
            <person name="Sun E."/>
            <person name="Zhang Y."/>
        </authorList>
    </citation>
    <scope>NUCLEOTIDE SEQUENCE [LARGE SCALE GENOMIC DNA]</scope>
    <source>
        <strain evidence="1 2">HPQL</strain>
    </source>
</reference>
<dbReference type="EMBL" id="CP029149">
    <property type="protein sequence ID" value="QHN64871.1"/>
    <property type="molecule type" value="Genomic_DNA"/>
</dbReference>
<proteinExistence type="predicted"/>
<keyword evidence="1" id="KW-0808">Transferase</keyword>
<evidence type="ECO:0000313" key="2">
    <source>
        <dbReference type="Proteomes" id="UP000464318"/>
    </source>
</evidence>
<dbReference type="Proteomes" id="UP000464318">
    <property type="component" value="Chromosome"/>
</dbReference>